<protein>
    <recommendedName>
        <fullName evidence="1">HNH nuclease domain-containing protein</fullName>
    </recommendedName>
</protein>
<organism evidence="2">
    <name type="scientific">marine sediment metagenome</name>
    <dbReference type="NCBI Taxonomy" id="412755"/>
    <lineage>
        <taxon>unclassified sequences</taxon>
        <taxon>metagenomes</taxon>
        <taxon>ecological metagenomes</taxon>
    </lineage>
</organism>
<reference evidence="2" key="1">
    <citation type="journal article" date="2015" name="Nature">
        <title>Complex archaea that bridge the gap between prokaryotes and eukaryotes.</title>
        <authorList>
            <person name="Spang A."/>
            <person name="Saw J.H."/>
            <person name="Jorgensen S.L."/>
            <person name="Zaremba-Niedzwiedzka K."/>
            <person name="Martijn J."/>
            <person name="Lind A.E."/>
            <person name="van Eijk R."/>
            <person name="Schleper C."/>
            <person name="Guy L."/>
            <person name="Ettema T.J."/>
        </authorList>
    </citation>
    <scope>NUCLEOTIDE SEQUENCE</scope>
</reference>
<dbReference type="InterPro" id="IPR003615">
    <property type="entry name" value="HNH_nuc"/>
</dbReference>
<sequence>STTAMNRNIREKKMEGYLKNPKLCLVCEEPIPFKKRRDNQYCSHSCSATASGRRRRKPKICKFCEQEFFSHHKNRKCCSRKCTNLWRWENITKPAILKGERSNRTILRKFLIERDSDECSVCDIEDWNNKPITLQVDHIDGNPANNHPTNLRLICPNCHSQTEFFGGRNKGNGRKSRGIPR</sequence>
<dbReference type="InterPro" id="IPR044925">
    <property type="entry name" value="His-Me_finger_sf"/>
</dbReference>
<comment type="caution">
    <text evidence="2">The sequence shown here is derived from an EMBL/GenBank/DDBJ whole genome shotgun (WGS) entry which is preliminary data.</text>
</comment>
<dbReference type="AlphaFoldDB" id="A0A0F9AEB2"/>
<name>A0A0F9AEB2_9ZZZZ</name>
<evidence type="ECO:0000313" key="2">
    <source>
        <dbReference type="EMBL" id="KKK96620.1"/>
    </source>
</evidence>
<feature type="domain" description="HNH nuclease" evidence="1">
    <location>
        <begin position="106"/>
        <end position="160"/>
    </location>
</feature>
<dbReference type="CDD" id="cd00085">
    <property type="entry name" value="HNHc"/>
    <property type="match status" value="1"/>
</dbReference>
<accession>A0A0F9AEB2</accession>
<feature type="non-terminal residue" evidence="2">
    <location>
        <position position="1"/>
    </location>
</feature>
<proteinExistence type="predicted"/>
<evidence type="ECO:0000259" key="1">
    <source>
        <dbReference type="SMART" id="SM00507"/>
    </source>
</evidence>
<dbReference type="SMART" id="SM00507">
    <property type="entry name" value="HNHc"/>
    <property type="match status" value="1"/>
</dbReference>
<dbReference type="Pfam" id="PF13392">
    <property type="entry name" value="HNH_3"/>
    <property type="match status" value="1"/>
</dbReference>
<gene>
    <name evidence="2" type="ORF">LCGC14_2660950</name>
</gene>
<dbReference type="Gene3D" id="3.90.75.20">
    <property type="match status" value="1"/>
</dbReference>
<dbReference type="SUPFAM" id="SSF54060">
    <property type="entry name" value="His-Me finger endonucleases"/>
    <property type="match status" value="1"/>
</dbReference>
<dbReference type="EMBL" id="LAZR01046399">
    <property type="protein sequence ID" value="KKK96620.1"/>
    <property type="molecule type" value="Genomic_DNA"/>
</dbReference>